<dbReference type="InterPro" id="IPR051677">
    <property type="entry name" value="AfsR-DnrI-RedD_regulator"/>
</dbReference>
<dbReference type="Gene3D" id="1.10.10.10">
    <property type="entry name" value="Winged helix-like DNA-binding domain superfamily/Winged helix DNA-binding domain"/>
    <property type="match status" value="1"/>
</dbReference>
<comment type="caution">
    <text evidence="1">The sequence shown here is derived from an EMBL/GenBank/DDBJ whole genome shotgun (WGS) entry which is preliminary data.</text>
</comment>
<accession>A0ABT8EM99</accession>
<keyword evidence="2" id="KW-1185">Reference proteome</keyword>
<organism evidence="1 2">
    <name type="scientific">Alcaligenes endophyticus</name>
    <dbReference type="NCBI Taxonomy" id="1929088"/>
    <lineage>
        <taxon>Bacteria</taxon>
        <taxon>Pseudomonadati</taxon>
        <taxon>Pseudomonadota</taxon>
        <taxon>Betaproteobacteria</taxon>
        <taxon>Burkholderiales</taxon>
        <taxon>Alcaligenaceae</taxon>
        <taxon>Alcaligenes</taxon>
    </lineage>
</organism>
<sequence>MLKNNQHFHGSLLTLGKFELTLQHQTVSQELNYEKARLLLTMLAMAKEHKLDRSTLADSIWEEVPSGVRRARLRHALHILKQALNQKHPIISTHKDSLLLDTQHIFIDALFVLNNETDENTIIHKLTLYQGSFLNNFKFQEKSKLYHWQQQLDLAIETNLALARSIYIEQFLPKSSTQVALQVLNHCKKQWPHDNDVLQAWQRLQTRSQQPIQNLCRPLQTHAFYSPQHLVSEPFPAQATPLGIMAIKLHPKSDQSVQLNLALLQQQQHQALQLLASFTSLITLASATHLLAYYIEQCEPNQLAHTMHRAAYHIQRHMNNATVSASIGIHMAQHTSALGNTLDAYSYHAETALMLSWQAHPNQILISSELAAHLPHNHISSHCTQTRQHQLLTLD</sequence>
<dbReference type="Proteomes" id="UP001168613">
    <property type="component" value="Unassembled WGS sequence"/>
</dbReference>
<dbReference type="InterPro" id="IPR036388">
    <property type="entry name" value="WH-like_DNA-bd_sf"/>
</dbReference>
<dbReference type="PANTHER" id="PTHR35807">
    <property type="entry name" value="TRANSCRIPTIONAL REGULATOR REDD-RELATED"/>
    <property type="match status" value="1"/>
</dbReference>
<evidence type="ECO:0008006" key="3">
    <source>
        <dbReference type="Google" id="ProtNLM"/>
    </source>
</evidence>
<gene>
    <name evidence="1" type="ORF">LMS43_14170</name>
</gene>
<proteinExistence type="predicted"/>
<name>A0ABT8EM99_9BURK</name>
<evidence type="ECO:0000313" key="1">
    <source>
        <dbReference type="EMBL" id="MDN4122437.1"/>
    </source>
</evidence>
<reference evidence="1" key="1">
    <citation type="submission" date="2021-11" db="EMBL/GenBank/DDBJ databases">
        <title>Draft genome sequence of Alcaligenes endophyticus type strain CCUG 75668T.</title>
        <authorList>
            <person name="Salva-Serra F."/>
            <person name="Duran R.E."/>
            <person name="Seeger M."/>
            <person name="Moore E.R.B."/>
            <person name="Jaen-Luchoro D."/>
        </authorList>
    </citation>
    <scope>NUCLEOTIDE SEQUENCE</scope>
    <source>
        <strain evidence="1">CCUG 75668</strain>
    </source>
</reference>
<dbReference type="EMBL" id="JAJHNU010000004">
    <property type="protein sequence ID" value="MDN4122437.1"/>
    <property type="molecule type" value="Genomic_DNA"/>
</dbReference>
<protein>
    <recommendedName>
        <fullName evidence="3">Bacterial transcriptional activator domain-containing protein</fullName>
    </recommendedName>
</protein>
<dbReference type="SUPFAM" id="SSF46894">
    <property type="entry name" value="C-terminal effector domain of the bipartite response regulators"/>
    <property type="match status" value="1"/>
</dbReference>
<evidence type="ECO:0000313" key="2">
    <source>
        <dbReference type="Proteomes" id="UP001168613"/>
    </source>
</evidence>
<dbReference type="InterPro" id="IPR016032">
    <property type="entry name" value="Sig_transdc_resp-reg_C-effctor"/>
</dbReference>
<dbReference type="RefSeq" id="WP_266123345.1">
    <property type="nucleotide sequence ID" value="NZ_JAJHNU010000004.1"/>
</dbReference>